<protein>
    <submittedName>
        <fullName evidence="1">Uncharacterized protein</fullName>
    </submittedName>
</protein>
<comment type="caution">
    <text evidence="1">The sequence shown here is derived from an EMBL/GenBank/DDBJ whole genome shotgun (WGS) entry which is preliminary data.</text>
</comment>
<organism evidence="1 2">
    <name type="scientific">Aphanomyces astaci</name>
    <name type="common">Crayfish plague agent</name>
    <dbReference type="NCBI Taxonomy" id="112090"/>
    <lineage>
        <taxon>Eukaryota</taxon>
        <taxon>Sar</taxon>
        <taxon>Stramenopiles</taxon>
        <taxon>Oomycota</taxon>
        <taxon>Saprolegniomycetes</taxon>
        <taxon>Saprolegniales</taxon>
        <taxon>Verrucalvaceae</taxon>
        <taxon>Aphanomyces</taxon>
    </lineage>
</organism>
<reference evidence="1 2" key="1">
    <citation type="submission" date="2018-08" db="EMBL/GenBank/DDBJ databases">
        <title>Aphanomyces genome sequencing and annotation.</title>
        <authorList>
            <person name="Minardi D."/>
            <person name="Oidtmann B."/>
            <person name="Van Der Giezen M."/>
            <person name="Studholme D.J."/>
        </authorList>
    </citation>
    <scope>NUCLEOTIDE SEQUENCE [LARGE SCALE GENOMIC DNA]</scope>
    <source>
        <strain evidence="1 2">D2</strain>
    </source>
</reference>
<dbReference type="VEuPathDB" id="FungiDB:H257_09969"/>
<dbReference type="Proteomes" id="UP000266643">
    <property type="component" value="Unassembled WGS sequence"/>
</dbReference>
<evidence type="ECO:0000313" key="2">
    <source>
        <dbReference type="Proteomes" id="UP000266643"/>
    </source>
</evidence>
<dbReference type="EMBL" id="QUTD01007564">
    <property type="protein sequence ID" value="RHY49608.1"/>
    <property type="molecule type" value="Genomic_DNA"/>
</dbReference>
<accession>A0A397CUM4</accession>
<proteinExistence type="predicted"/>
<name>A0A397CUM4_APHAT</name>
<dbReference type="AlphaFoldDB" id="A0A397CUM4"/>
<gene>
    <name evidence="1" type="ORF">DYB30_011018</name>
</gene>
<evidence type="ECO:0000313" key="1">
    <source>
        <dbReference type="EMBL" id="RHY49608.1"/>
    </source>
</evidence>
<sequence>MQQNSIDVMEDTVAFLRDKVTAIDNAGADLAKRVHSLDDAAASTHAKLLQLRATVDSRDSDYHSTFQGLALGQQQLKGTLADHQQALAKHQDVTANSANIKETRPNYFESGAVAELQWKTGDVTSRVDTHDRRLDVVDADVAGISTRQQDAAHVVASLDTRLDMLANQHVKAQNLHLKLDAAVSGMDKELRRRLDDAEKAFDGLNLDCATFRRQVGEAQWAQGETNKMVEVECKELARSVHAVHGEVRDVASNLPKFHTIAAISNRLSDLRSTSTAQFERHTQINLQELKKMLDGLQHVELNDSEAVDKQLNALALSIAQIDLKQEHFRSHSTSFPEDLKNDLSGLLLRAGRLISGSIQCQLHFKLLTDDGANVDEAAILHGLRMAAAASFAKKVHQLVDKLSPPTDAKYSVQARDIFERRLRVCLECRFKDGTPNQHDNHDLGPKKGLKTNPIDTRTVIPRRSGHTNVPQKASAEPIHVHPHTKEKFVYRGGFRLPKNGSKPSTDGIEAPVDLNDHPCLETVALVGTFQVRDEYGV</sequence>